<dbReference type="InterPro" id="IPR006195">
    <property type="entry name" value="aa-tRNA-synth_II"/>
</dbReference>
<dbReference type="Gene3D" id="3.90.960.10">
    <property type="entry name" value="YbaK/aminoacyl-tRNA synthetase-associated domain"/>
    <property type="match status" value="1"/>
</dbReference>
<comment type="subunit">
    <text evidence="2 10">Homodimer.</text>
</comment>
<accession>A0ABN8H6W0</accession>
<evidence type="ECO:0000256" key="6">
    <source>
        <dbReference type="ARBA" id="ARBA00022840"/>
    </source>
</evidence>
<dbReference type="HAMAP" id="MF_01569">
    <property type="entry name" value="Pro_tRNA_synth_type1"/>
    <property type="match status" value="1"/>
</dbReference>
<dbReference type="InterPro" id="IPR023717">
    <property type="entry name" value="Pro-tRNA-Synthase_IIa_type1"/>
</dbReference>
<proteinExistence type="inferred from homology"/>
<dbReference type="InterPro" id="IPR036754">
    <property type="entry name" value="YbaK/aa-tRNA-synt-asso_dom_sf"/>
</dbReference>
<dbReference type="PANTHER" id="PTHR42753:SF2">
    <property type="entry name" value="PROLINE--TRNA LIGASE"/>
    <property type="match status" value="1"/>
</dbReference>
<dbReference type="GO" id="GO:0004827">
    <property type="term" value="F:proline-tRNA ligase activity"/>
    <property type="evidence" value="ECO:0007669"/>
    <property type="project" value="UniProtKB-EC"/>
</dbReference>
<evidence type="ECO:0000256" key="2">
    <source>
        <dbReference type="ARBA" id="ARBA00011738"/>
    </source>
</evidence>
<comment type="subcellular location">
    <subcellularLocation>
        <location evidence="1 10">Cytoplasm</location>
    </subcellularLocation>
</comment>
<dbReference type="InterPro" id="IPR044140">
    <property type="entry name" value="ProRS_anticodon_short"/>
</dbReference>
<dbReference type="Gene3D" id="3.40.50.800">
    <property type="entry name" value="Anticodon-binding domain"/>
    <property type="match status" value="1"/>
</dbReference>
<keyword evidence="8 10" id="KW-0030">Aminoacyl-tRNA synthetase</keyword>
<dbReference type="CDD" id="cd00861">
    <property type="entry name" value="ProRS_anticodon_short"/>
    <property type="match status" value="1"/>
</dbReference>
<dbReference type="Pfam" id="PF04073">
    <property type="entry name" value="tRNA_edit"/>
    <property type="match status" value="1"/>
</dbReference>
<feature type="domain" description="Aminoacyl-transfer RNA synthetases class-II family profile" evidence="11">
    <location>
        <begin position="62"/>
        <end position="482"/>
    </location>
</feature>
<dbReference type="PROSITE" id="PS50862">
    <property type="entry name" value="AA_TRNA_LIGASE_II"/>
    <property type="match status" value="1"/>
</dbReference>
<dbReference type="InterPro" id="IPR002316">
    <property type="entry name" value="Pro-tRNA-ligase_IIa"/>
</dbReference>
<evidence type="ECO:0000256" key="7">
    <source>
        <dbReference type="ARBA" id="ARBA00022917"/>
    </source>
</evidence>
<keyword evidence="5 10" id="KW-0547">Nucleotide-binding</keyword>
<dbReference type="Pfam" id="PF03129">
    <property type="entry name" value="HGTP_anticodon"/>
    <property type="match status" value="1"/>
</dbReference>
<dbReference type="InterPro" id="IPR002314">
    <property type="entry name" value="aa-tRNA-synt_IIb"/>
</dbReference>
<comment type="catalytic activity">
    <reaction evidence="9 10">
        <text>tRNA(Pro) + L-proline + ATP = L-prolyl-tRNA(Pro) + AMP + diphosphate</text>
        <dbReference type="Rhea" id="RHEA:14305"/>
        <dbReference type="Rhea" id="RHEA-COMP:9700"/>
        <dbReference type="Rhea" id="RHEA-COMP:9702"/>
        <dbReference type="ChEBI" id="CHEBI:30616"/>
        <dbReference type="ChEBI" id="CHEBI:33019"/>
        <dbReference type="ChEBI" id="CHEBI:60039"/>
        <dbReference type="ChEBI" id="CHEBI:78442"/>
        <dbReference type="ChEBI" id="CHEBI:78532"/>
        <dbReference type="ChEBI" id="CHEBI:456215"/>
        <dbReference type="EC" id="6.1.1.15"/>
    </reaction>
</comment>
<dbReference type="Gene3D" id="3.30.930.10">
    <property type="entry name" value="Bira Bifunctional Protein, Domain 2"/>
    <property type="match status" value="2"/>
</dbReference>
<comment type="similarity">
    <text evidence="10">Belongs to the class-II aminoacyl-tRNA synthetase family. ProS type 1 subfamily.</text>
</comment>
<evidence type="ECO:0000313" key="13">
    <source>
        <dbReference type="Proteomes" id="UP000838102"/>
    </source>
</evidence>
<dbReference type="InterPro" id="IPR004500">
    <property type="entry name" value="Pro-tRNA-synth_IIa_bac-type"/>
</dbReference>
<dbReference type="InterPro" id="IPR004154">
    <property type="entry name" value="Anticodon-bd"/>
</dbReference>
<dbReference type="InterPro" id="IPR033730">
    <property type="entry name" value="ProRS_core_prok"/>
</dbReference>
<keyword evidence="4 10" id="KW-0436">Ligase</keyword>
<comment type="function">
    <text evidence="10">Catalyzes the attachment of proline to tRNA(Pro) in a two-step reaction: proline is first activated by ATP to form Pro-AMP and then transferred to the acceptor end of tRNA(Pro). As ProRS can inadvertently accommodate and process non-cognate amino acids such as alanine and cysteine, to avoid such errors it has two additional distinct editing activities against alanine. One activity is designated as 'pretransfer' editing and involves the tRNA(Pro)-independent hydrolysis of activated Ala-AMP. The other activity is designated 'posttransfer' editing and involves deacylation of mischarged Ala-tRNA(Pro). The misacylated Cys-tRNA(Pro) is not edited by ProRS.</text>
</comment>
<dbReference type="CDD" id="cd00779">
    <property type="entry name" value="ProRS_core_prok"/>
    <property type="match status" value="1"/>
</dbReference>
<dbReference type="PRINTS" id="PR01046">
    <property type="entry name" value="TRNASYNTHPRO"/>
</dbReference>
<evidence type="ECO:0000256" key="10">
    <source>
        <dbReference type="HAMAP-Rule" id="MF_01569"/>
    </source>
</evidence>
<keyword evidence="7 10" id="KW-0648">Protein biosynthesis</keyword>
<evidence type="ECO:0000256" key="5">
    <source>
        <dbReference type="ARBA" id="ARBA00022741"/>
    </source>
</evidence>
<keyword evidence="3 10" id="KW-0963">Cytoplasm</keyword>
<reference evidence="12" key="1">
    <citation type="submission" date="2022-03" db="EMBL/GenBank/DDBJ databases">
        <authorList>
            <person name="Hettiarachchi G."/>
        </authorList>
    </citation>
    <scope>NUCLEOTIDE SEQUENCE</scope>
    <source>
        <strain evidence="12">LMG 32447</strain>
    </source>
</reference>
<dbReference type="Pfam" id="PF00587">
    <property type="entry name" value="tRNA-synt_2b"/>
    <property type="match status" value="1"/>
</dbReference>
<dbReference type="EC" id="6.1.1.15" evidence="10"/>
<evidence type="ECO:0000259" key="11">
    <source>
        <dbReference type="PROSITE" id="PS50862"/>
    </source>
</evidence>
<keyword evidence="6 10" id="KW-0067">ATP-binding</keyword>
<dbReference type="SUPFAM" id="SSF55681">
    <property type="entry name" value="Class II aaRS and biotin synthetases"/>
    <property type="match status" value="1"/>
</dbReference>
<evidence type="ECO:0000313" key="12">
    <source>
        <dbReference type="EMBL" id="CAH1850007.1"/>
    </source>
</evidence>
<dbReference type="InterPro" id="IPR007214">
    <property type="entry name" value="YbaK/aa-tRNA-synth-assoc-dom"/>
</dbReference>
<dbReference type="SUPFAM" id="SSF55826">
    <property type="entry name" value="YbaK/ProRS associated domain"/>
    <property type="match status" value="1"/>
</dbReference>
<gene>
    <name evidence="10 12" type="primary">proS</name>
    <name evidence="12" type="ORF">LMG032447_00044</name>
</gene>
<comment type="domain">
    <text evidence="10">Consists of three domains: the N-terminal catalytic domain, the editing domain and the C-terminal anticodon-binding domain.</text>
</comment>
<evidence type="ECO:0000256" key="3">
    <source>
        <dbReference type="ARBA" id="ARBA00022490"/>
    </source>
</evidence>
<dbReference type="InterPro" id="IPR036621">
    <property type="entry name" value="Anticodon-bd_dom_sf"/>
</dbReference>
<evidence type="ECO:0000256" key="4">
    <source>
        <dbReference type="ARBA" id="ARBA00022598"/>
    </source>
</evidence>
<organism evidence="12 13">
    <name type="scientific">Convivina praedatoris</name>
    <dbReference type="NCBI Taxonomy" id="2880963"/>
    <lineage>
        <taxon>Bacteria</taxon>
        <taxon>Bacillati</taxon>
        <taxon>Bacillota</taxon>
        <taxon>Bacilli</taxon>
        <taxon>Lactobacillales</taxon>
        <taxon>Lactobacillaceae</taxon>
        <taxon>Convivina</taxon>
    </lineage>
</organism>
<name>A0ABN8H6W0_9LACO</name>
<dbReference type="NCBIfam" id="NF006625">
    <property type="entry name" value="PRK09194.1"/>
    <property type="match status" value="1"/>
</dbReference>
<evidence type="ECO:0000256" key="8">
    <source>
        <dbReference type="ARBA" id="ARBA00023146"/>
    </source>
</evidence>
<dbReference type="SUPFAM" id="SSF52954">
    <property type="entry name" value="Class II aaRS ABD-related"/>
    <property type="match status" value="1"/>
</dbReference>
<dbReference type="NCBIfam" id="TIGR00409">
    <property type="entry name" value="proS_fam_II"/>
    <property type="match status" value="1"/>
</dbReference>
<comment type="caution">
    <text evidence="12">The sequence shown here is derived from an EMBL/GenBank/DDBJ whole genome shotgun (WGS) entry which is preliminary data.</text>
</comment>
<keyword evidence="13" id="KW-1185">Reference proteome</keyword>
<sequence>MAIAIVHNYNEGNFMKQSLLFMPTLREIPADAEVKSHQLLLKAGYIRPVAAGMFSYLPLAQRVLNKIEAIIREEMAAVNANEMSVPEVLPAELWERSGRYATYGPDLYKFQNRQNRNFILGPTHEETFTELMGSEIKSYKKLPLLVYQIQTKFRDENRPRFGLLRTREFIMKDAYSFSADQEGLDKAFRSMEDAYVKIFDRIGLDYRIIVGDAGAMGGSDSKEFSAPAAAGEDTIVYSDATDYAANLEMAKDFYERQPDDSPDQELTLIDTPTVKTIAELSDLLDRSADQLVKTIMLKTDDDRLVAVVTTGDFEVNDVKVQNFLGVNAVELADEALVEEKIGAGFGSLGPVDLPEDVTLLVDERAADLANFAAGANQSGKHYINVNWQRDVELADEAISDFRLVREGDLAVEGKGKLHFTKGIEIAHIFKLGTRYSAKLGAQVLDQNGRNVDMIMGSYGIGVSRLLSAIVEQRGDEEGLDWPASVAPFDVHIVPVNLKDEDQAKLTATLEENLKAQGLDVLVDDRKERAGVKFADADLIGIPVRITVGKKAVEDIVEVRVRASHTNFEMRVSEIEDSIKVLLNGQED</sequence>
<dbReference type="Proteomes" id="UP000838102">
    <property type="component" value="Unassembled WGS sequence"/>
</dbReference>
<dbReference type="InterPro" id="IPR045864">
    <property type="entry name" value="aa-tRNA-synth_II/BPL/LPL"/>
</dbReference>
<dbReference type="EMBL" id="CAKOEU010000001">
    <property type="protein sequence ID" value="CAH1850007.1"/>
    <property type="molecule type" value="Genomic_DNA"/>
</dbReference>
<dbReference type="CDD" id="cd04334">
    <property type="entry name" value="ProRS-INS"/>
    <property type="match status" value="1"/>
</dbReference>
<protein>
    <recommendedName>
        <fullName evidence="10">Proline--tRNA ligase</fullName>
        <ecNumber evidence="10">6.1.1.15</ecNumber>
    </recommendedName>
    <alternativeName>
        <fullName evidence="10">Prolyl-tRNA synthetase</fullName>
        <shortName evidence="10">ProRS</shortName>
    </alternativeName>
</protein>
<dbReference type="PANTHER" id="PTHR42753">
    <property type="entry name" value="MITOCHONDRIAL RIBOSOME PROTEIN L39/PROLYL-TRNA LIGASE FAMILY MEMBER"/>
    <property type="match status" value="1"/>
</dbReference>
<evidence type="ECO:0000256" key="9">
    <source>
        <dbReference type="ARBA" id="ARBA00047671"/>
    </source>
</evidence>
<evidence type="ECO:0000256" key="1">
    <source>
        <dbReference type="ARBA" id="ARBA00004496"/>
    </source>
</evidence>
<dbReference type="InterPro" id="IPR050062">
    <property type="entry name" value="Pro-tRNA_synthetase"/>
</dbReference>